<feature type="transmembrane region" description="Helical" evidence="6">
    <location>
        <begin position="41"/>
        <end position="63"/>
    </location>
</feature>
<comment type="subcellular location">
    <subcellularLocation>
        <location evidence="1">Cell membrane</location>
        <topology evidence="1">Multi-pass membrane protein</topology>
    </subcellularLocation>
</comment>
<feature type="transmembrane region" description="Helical" evidence="6">
    <location>
        <begin position="75"/>
        <end position="94"/>
    </location>
</feature>
<comment type="caution">
    <text evidence="8">The sequence shown here is derived from an EMBL/GenBank/DDBJ whole genome shotgun (WGS) entry which is preliminary data.</text>
</comment>
<dbReference type="InterPro" id="IPR000276">
    <property type="entry name" value="GPCR_Rhodpsn"/>
</dbReference>
<dbReference type="PROSITE" id="PS50262">
    <property type="entry name" value="G_PROTEIN_RECEP_F1_2"/>
    <property type="match status" value="1"/>
</dbReference>
<name>A0ABN8NVH0_9CNID</name>
<reference evidence="8 9" key="1">
    <citation type="submission" date="2022-05" db="EMBL/GenBank/DDBJ databases">
        <authorList>
            <consortium name="Genoscope - CEA"/>
            <person name="William W."/>
        </authorList>
    </citation>
    <scope>NUCLEOTIDE SEQUENCE [LARGE SCALE GENOMIC DNA]</scope>
</reference>
<dbReference type="Gene3D" id="1.20.1070.10">
    <property type="entry name" value="Rhodopsin 7-helix transmembrane proteins"/>
    <property type="match status" value="1"/>
</dbReference>
<evidence type="ECO:0000256" key="4">
    <source>
        <dbReference type="ARBA" id="ARBA00022989"/>
    </source>
</evidence>
<evidence type="ECO:0000256" key="3">
    <source>
        <dbReference type="ARBA" id="ARBA00022692"/>
    </source>
</evidence>
<keyword evidence="5 6" id="KW-0472">Membrane</keyword>
<dbReference type="InterPro" id="IPR017452">
    <property type="entry name" value="GPCR_Rhodpsn_7TM"/>
</dbReference>
<keyword evidence="2" id="KW-1003">Cell membrane</keyword>
<protein>
    <recommendedName>
        <fullName evidence="7">G-protein coupled receptors family 1 profile domain-containing protein</fullName>
    </recommendedName>
</protein>
<feature type="domain" description="G-protein coupled receptors family 1 profile" evidence="7">
    <location>
        <begin position="56"/>
        <end position="294"/>
    </location>
</feature>
<keyword evidence="3 6" id="KW-0812">Transmembrane</keyword>
<evidence type="ECO:0000313" key="9">
    <source>
        <dbReference type="Proteomes" id="UP001159405"/>
    </source>
</evidence>
<proteinExistence type="predicted"/>
<feature type="transmembrane region" description="Helical" evidence="6">
    <location>
        <begin position="273"/>
        <end position="293"/>
    </location>
</feature>
<feature type="transmembrane region" description="Helical" evidence="6">
    <location>
        <begin position="159"/>
        <end position="179"/>
    </location>
</feature>
<evidence type="ECO:0000313" key="8">
    <source>
        <dbReference type="EMBL" id="CAH3123573.1"/>
    </source>
</evidence>
<keyword evidence="9" id="KW-1185">Reference proteome</keyword>
<feature type="transmembrane region" description="Helical" evidence="6">
    <location>
        <begin position="114"/>
        <end position="131"/>
    </location>
</feature>
<dbReference type="Pfam" id="PF00001">
    <property type="entry name" value="7tm_1"/>
    <property type="match status" value="1"/>
</dbReference>
<keyword evidence="4 6" id="KW-1133">Transmembrane helix</keyword>
<evidence type="ECO:0000256" key="5">
    <source>
        <dbReference type="ARBA" id="ARBA00023136"/>
    </source>
</evidence>
<sequence length="320" mass="36706">MAFRWSQSNNNSTTPLPYLACLFPGTSKETQQNLRFVTNTVLLPLNMALNFMSLTANFLLLVAVARIKVRQHPSLILLCSLSSSDLIWTVLSFYINTNAIVHIHNCPSSGAEEIYLSIWYIFATLSNLTFISKDRFRAVRKPRWYYNHMTKSRALKEAISSWLISLTTVITIYVIIVYLPEKFAFIKNVIALTFCSVSVFIIISSYTGIYFAMRTHRRKNFPQVGSRRSVVLLNREKRLAVTVGLILMMLILSILPALISPVALILMGFKSIAPFRVFITIFITLNGMLNPLINFRRNEAIRQSIRRIFACTRRSYEGRR</sequence>
<dbReference type="PANTHER" id="PTHR22750">
    <property type="entry name" value="G-PROTEIN COUPLED RECEPTOR"/>
    <property type="match status" value="1"/>
</dbReference>
<feature type="transmembrane region" description="Helical" evidence="6">
    <location>
        <begin position="239"/>
        <end position="267"/>
    </location>
</feature>
<gene>
    <name evidence="8" type="ORF">PLOB_00029786</name>
</gene>
<dbReference type="SUPFAM" id="SSF81321">
    <property type="entry name" value="Family A G protein-coupled receptor-like"/>
    <property type="match status" value="1"/>
</dbReference>
<evidence type="ECO:0000256" key="2">
    <source>
        <dbReference type="ARBA" id="ARBA00022475"/>
    </source>
</evidence>
<dbReference type="EMBL" id="CALNXK010000038">
    <property type="protein sequence ID" value="CAH3123573.1"/>
    <property type="molecule type" value="Genomic_DNA"/>
</dbReference>
<feature type="transmembrane region" description="Helical" evidence="6">
    <location>
        <begin position="185"/>
        <end position="212"/>
    </location>
</feature>
<dbReference type="Proteomes" id="UP001159405">
    <property type="component" value="Unassembled WGS sequence"/>
</dbReference>
<organism evidence="8 9">
    <name type="scientific">Porites lobata</name>
    <dbReference type="NCBI Taxonomy" id="104759"/>
    <lineage>
        <taxon>Eukaryota</taxon>
        <taxon>Metazoa</taxon>
        <taxon>Cnidaria</taxon>
        <taxon>Anthozoa</taxon>
        <taxon>Hexacorallia</taxon>
        <taxon>Scleractinia</taxon>
        <taxon>Fungiina</taxon>
        <taxon>Poritidae</taxon>
        <taxon>Porites</taxon>
    </lineage>
</organism>
<evidence type="ECO:0000256" key="6">
    <source>
        <dbReference type="SAM" id="Phobius"/>
    </source>
</evidence>
<accession>A0ABN8NVH0</accession>
<dbReference type="PRINTS" id="PR00237">
    <property type="entry name" value="GPCRRHODOPSN"/>
</dbReference>
<dbReference type="CDD" id="cd00637">
    <property type="entry name" value="7tm_classA_rhodopsin-like"/>
    <property type="match status" value="1"/>
</dbReference>
<evidence type="ECO:0000259" key="7">
    <source>
        <dbReference type="PROSITE" id="PS50262"/>
    </source>
</evidence>
<evidence type="ECO:0000256" key="1">
    <source>
        <dbReference type="ARBA" id="ARBA00004651"/>
    </source>
</evidence>